<organism evidence="1 2">
    <name type="scientific">Danio rerio</name>
    <name type="common">Zebrafish</name>
    <name type="synonym">Brachydanio rerio</name>
    <dbReference type="NCBI Taxonomy" id="7955"/>
    <lineage>
        <taxon>Eukaryota</taxon>
        <taxon>Metazoa</taxon>
        <taxon>Chordata</taxon>
        <taxon>Craniata</taxon>
        <taxon>Vertebrata</taxon>
        <taxon>Euteleostomi</taxon>
        <taxon>Actinopterygii</taxon>
        <taxon>Neopterygii</taxon>
        <taxon>Teleostei</taxon>
        <taxon>Ostariophysi</taxon>
        <taxon>Cypriniformes</taxon>
        <taxon>Danionidae</taxon>
        <taxon>Danioninae</taxon>
        <taxon>Danio</taxon>
    </lineage>
</organism>
<dbReference type="RefSeq" id="XP_073808457.1">
    <property type="nucleotide sequence ID" value="XM_073952356.1"/>
</dbReference>
<dbReference type="Proteomes" id="UP000000437">
    <property type="component" value="Chromosome 5"/>
</dbReference>
<name>A0AC58JPP2_DANRE</name>
<gene>
    <name evidence="2" type="primary">LOC141385839</name>
</gene>
<accession>A0AC58JPP2</accession>
<protein>
    <submittedName>
        <fullName evidence="2">Uncharacterized protein</fullName>
    </submittedName>
</protein>
<reference evidence="2" key="1">
    <citation type="submission" date="2025-08" db="UniProtKB">
        <authorList>
            <consortium name="RefSeq"/>
        </authorList>
    </citation>
    <scope>IDENTIFICATION</scope>
    <source>
        <strain evidence="2">Tuebingen</strain>
        <tissue evidence="2">Fibroblasts and whole tissue</tissue>
    </source>
</reference>
<evidence type="ECO:0000313" key="1">
    <source>
        <dbReference type="Proteomes" id="UP000000437"/>
    </source>
</evidence>
<evidence type="ECO:0000313" key="2">
    <source>
        <dbReference type="RefSeq" id="XP_073808457.1"/>
    </source>
</evidence>
<proteinExistence type="predicted"/>
<sequence>MCALEEPEQEFVLPGCPFNVDLPKLLAVPPRPVLAPDELFSHQSSSVRPHRPISVEGPEQEFFLPGCPIQLHPPKQLAVHPCLVSAPDELFSTVCPIPHPRPCAPLRSVCSLSSLQSQSSGSAWSVSASELMFSDTEDEESEFGETIQAFLKPERCQRQMIAWEEEEEEVLDDESWQSKVFEFEGLSKAGDSEAEHDIASMFCVNPADGAESKPSGNVLEQPKNKRKVQMNLFTWAEDKVKEKVERNLQKERERRERELLHQRYRNDPKLKHLWINKHNHNNRWC</sequence>
<keyword evidence="1" id="KW-1185">Reference proteome</keyword>